<evidence type="ECO:0000259" key="2">
    <source>
        <dbReference type="Pfam" id="PF13556"/>
    </source>
</evidence>
<dbReference type="Gene3D" id="1.10.10.2840">
    <property type="entry name" value="PucR C-terminal helix-turn-helix domain"/>
    <property type="match status" value="1"/>
</dbReference>
<dbReference type="InterPro" id="IPR025736">
    <property type="entry name" value="PucR_C-HTH_dom"/>
</dbReference>
<name>A0A7W0CDG1_9ACTN</name>
<dbReference type="InterPro" id="IPR042070">
    <property type="entry name" value="PucR_C-HTH_sf"/>
</dbReference>
<accession>A0A7W0CDG1</accession>
<dbReference type="InterPro" id="IPR041522">
    <property type="entry name" value="CdaR_GGDEF"/>
</dbReference>
<comment type="similarity">
    <text evidence="1">Belongs to the CdaR family.</text>
</comment>
<evidence type="ECO:0008006" key="6">
    <source>
        <dbReference type="Google" id="ProtNLM"/>
    </source>
</evidence>
<proteinExistence type="inferred from homology"/>
<protein>
    <recommendedName>
        <fullName evidence="6">PucR family transcriptional regulator</fullName>
    </recommendedName>
</protein>
<gene>
    <name evidence="4" type="ORF">HNR30_000449</name>
</gene>
<sequence>MTVVTARDLLNDPAFHGYRLLGGASGLDHVVRNAAQIQTGADLSRIAPGSVGVTDLGDRAGVSAQHLVEVFCRRLHGRGGRMLVIVGNVEAATQSTIRLADRFGLPLVAVAPTSIPASAAALTARLLGLVQQPELLYARAMAGVVSKLVTADTLERVVAIAAEALRGTAAVVAAEGRIVSGGLRWATPEQVTRHATITTERLPDHAWASCPVPGSGHRLWLVAETADGGPAWQEAARAVTQTAAVAAGAWVAHDRLRQERDRARLAGLLTELLQLEGAPVIPEHVARRAARAGIVLDGWHVGVHLTWGYGGEQTSADLTPQLTSALEEEGFALPVFERADGWSSWVTSPERPSEQEVGLLAARLRKVLAWFNAAYAENRSFVPLAAGVGRPATGPAAVAATLGQAHQAALTAASDGPGVVEHIDDVGPEQLMWRWFTTEAFREQAARLLAPVLAAPDSGMLLRTLDAYLTCGSSPGETAKAIGLHRNTVTQRITVLERLLGGPVASLDRLALHLACRSLTAGASRTPGGGHPAPARTPHL</sequence>
<evidence type="ECO:0000259" key="3">
    <source>
        <dbReference type="Pfam" id="PF17853"/>
    </source>
</evidence>
<dbReference type="PANTHER" id="PTHR33744:SF1">
    <property type="entry name" value="DNA-BINDING TRANSCRIPTIONAL ACTIVATOR ADER"/>
    <property type="match status" value="1"/>
</dbReference>
<dbReference type="AlphaFoldDB" id="A0A7W0CDG1"/>
<comment type="caution">
    <text evidence="4">The sequence shown here is derived from an EMBL/GenBank/DDBJ whole genome shotgun (WGS) entry which is preliminary data.</text>
</comment>
<dbReference type="Pfam" id="PF13556">
    <property type="entry name" value="HTH_30"/>
    <property type="match status" value="1"/>
</dbReference>
<organism evidence="4 5">
    <name type="scientific">Nonomuraea soli</name>
    <dbReference type="NCBI Taxonomy" id="1032476"/>
    <lineage>
        <taxon>Bacteria</taxon>
        <taxon>Bacillati</taxon>
        <taxon>Actinomycetota</taxon>
        <taxon>Actinomycetes</taxon>
        <taxon>Streptosporangiales</taxon>
        <taxon>Streptosporangiaceae</taxon>
        <taxon>Nonomuraea</taxon>
    </lineage>
</organism>
<dbReference type="Proteomes" id="UP000530928">
    <property type="component" value="Unassembled WGS sequence"/>
</dbReference>
<keyword evidence="5" id="KW-1185">Reference proteome</keyword>
<dbReference type="Pfam" id="PF17853">
    <property type="entry name" value="GGDEF_2"/>
    <property type="match status" value="1"/>
</dbReference>
<dbReference type="PANTHER" id="PTHR33744">
    <property type="entry name" value="CARBOHYDRATE DIACID REGULATOR"/>
    <property type="match status" value="1"/>
</dbReference>
<dbReference type="EMBL" id="JACDUR010000001">
    <property type="protein sequence ID" value="MBA2889114.1"/>
    <property type="molecule type" value="Genomic_DNA"/>
</dbReference>
<evidence type="ECO:0000313" key="4">
    <source>
        <dbReference type="EMBL" id="MBA2889114.1"/>
    </source>
</evidence>
<reference evidence="4 5" key="1">
    <citation type="submission" date="2020-07" db="EMBL/GenBank/DDBJ databases">
        <title>Genomic Encyclopedia of Type Strains, Phase IV (KMG-IV): sequencing the most valuable type-strain genomes for metagenomic binning, comparative biology and taxonomic classification.</title>
        <authorList>
            <person name="Goeker M."/>
        </authorList>
    </citation>
    <scope>NUCLEOTIDE SEQUENCE [LARGE SCALE GENOMIC DNA]</scope>
    <source>
        <strain evidence="4 5">DSM 45533</strain>
    </source>
</reference>
<dbReference type="RefSeq" id="WP_181607939.1">
    <property type="nucleotide sequence ID" value="NZ_BAABAM010000001.1"/>
</dbReference>
<evidence type="ECO:0000256" key="1">
    <source>
        <dbReference type="ARBA" id="ARBA00006754"/>
    </source>
</evidence>
<evidence type="ECO:0000313" key="5">
    <source>
        <dbReference type="Proteomes" id="UP000530928"/>
    </source>
</evidence>
<feature type="domain" description="CdaR GGDEF-like" evidence="3">
    <location>
        <begin position="282"/>
        <end position="409"/>
    </location>
</feature>
<dbReference type="InterPro" id="IPR051448">
    <property type="entry name" value="CdaR-like_regulators"/>
</dbReference>
<feature type="domain" description="PucR C-terminal helix-turn-helix" evidence="2">
    <location>
        <begin position="461"/>
        <end position="517"/>
    </location>
</feature>